<dbReference type="CDD" id="cd06558">
    <property type="entry name" value="crotonase-like"/>
    <property type="match status" value="1"/>
</dbReference>
<dbReference type="Proteomes" id="UP001354931">
    <property type="component" value="Unassembled WGS sequence"/>
</dbReference>
<proteinExistence type="predicted"/>
<dbReference type="InterPro" id="IPR001753">
    <property type="entry name" value="Enoyl-CoA_hydra/iso"/>
</dbReference>
<protein>
    <submittedName>
        <fullName evidence="1">Enoyl-CoA hydratase-related protein</fullName>
    </submittedName>
</protein>
<evidence type="ECO:0000313" key="1">
    <source>
        <dbReference type="EMBL" id="MEB8340723.1"/>
    </source>
</evidence>
<evidence type="ECO:0000313" key="2">
    <source>
        <dbReference type="Proteomes" id="UP001354931"/>
    </source>
</evidence>
<organism evidence="1 2">
    <name type="scientific">Streptomyces endophyticus</name>
    <dbReference type="NCBI Taxonomy" id="714166"/>
    <lineage>
        <taxon>Bacteria</taxon>
        <taxon>Bacillati</taxon>
        <taxon>Actinomycetota</taxon>
        <taxon>Actinomycetes</taxon>
        <taxon>Kitasatosporales</taxon>
        <taxon>Streptomycetaceae</taxon>
        <taxon>Streptomyces</taxon>
    </lineage>
</organism>
<dbReference type="SUPFAM" id="SSF52096">
    <property type="entry name" value="ClpP/crotonase"/>
    <property type="match status" value="1"/>
</dbReference>
<dbReference type="EMBL" id="JAOZYC010000136">
    <property type="protein sequence ID" value="MEB8340723.1"/>
    <property type="molecule type" value="Genomic_DNA"/>
</dbReference>
<name>A0ABU6FB70_9ACTN</name>
<dbReference type="Pfam" id="PF00378">
    <property type="entry name" value="ECH_1"/>
    <property type="match status" value="1"/>
</dbReference>
<comment type="caution">
    <text evidence="1">The sequence shown here is derived from an EMBL/GenBank/DDBJ whole genome shotgun (WGS) entry which is preliminary data.</text>
</comment>
<dbReference type="PANTHER" id="PTHR43459:SF1">
    <property type="entry name" value="EG:BACN32G11.4 PROTEIN"/>
    <property type="match status" value="1"/>
</dbReference>
<dbReference type="InterPro" id="IPR029045">
    <property type="entry name" value="ClpP/crotonase-like_dom_sf"/>
</dbReference>
<sequence>MIEPAVDVTCEGPVHTLTLNRPARRNALDLADRRELLAALRESERDPECRAIVLTGAGEVFCAGGDIRSMSQDPRVARERLAVVGDVARALVCSAKPVVAAVRGGAYGLGLGLAAACDYVVAAEDARFAASFAKIGLTADTGLSWSLAQRVGPARAKELILFAEDLTAAEAERIGLVSEIVEGEKVAERARERAGRLAAASPAMVAATKRIFAQEAQDLDAVLDAEAEAQVELLGGEGFVEGRAAFLERRRPVFPA</sequence>
<accession>A0ABU6FB70</accession>
<keyword evidence="2" id="KW-1185">Reference proteome</keyword>
<gene>
    <name evidence="1" type="ORF">OKJ99_24810</name>
</gene>
<dbReference type="Gene3D" id="3.90.226.10">
    <property type="entry name" value="2-enoyl-CoA Hydratase, Chain A, domain 1"/>
    <property type="match status" value="1"/>
</dbReference>
<dbReference type="RefSeq" id="WP_326019607.1">
    <property type="nucleotide sequence ID" value="NZ_JAOZYC010000136.1"/>
</dbReference>
<dbReference type="PANTHER" id="PTHR43459">
    <property type="entry name" value="ENOYL-COA HYDRATASE"/>
    <property type="match status" value="1"/>
</dbReference>
<reference evidence="1 2" key="1">
    <citation type="submission" date="2022-10" db="EMBL/GenBank/DDBJ databases">
        <authorList>
            <person name="Xie J."/>
            <person name="Shen N."/>
        </authorList>
    </citation>
    <scope>NUCLEOTIDE SEQUENCE [LARGE SCALE GENOMIC DNA]</scope>
    <source>
        <strain evidence="1 2">YIM65594</strain>
    </source>
</reference>